<gene>
    <name evidence="7" type="ORF">PCOR1329_LOCUS3031</name>
</gene>
<keyword evidence="5" id="KW-1133">Transmembrane helix</keyword>
<evidence type="ECO:0000313" key="8">
    <source>
        <dbReference type="Proteomes" id="UP001189429"/>
    </source>
</evidence>
<feature type="non-terminal residue" evidence="7">
    <location>
        <position position="116"/>
    </location>
</feature>
<sequence length="116" mass="11505">MSAVARAGGWRIDSARFPRRALLRVAAVDQLGTLLSTLGAPYVPGQVQVVLNQAVLPITMGLTAACGRRHTCAEVAGAGLVLAGASVAAGLSAGGARGAEAAHAGTLVFLAAQFAV</sequence>
<keyword evidence="3" id="KW-0813">Transport</keyword>
<proteinExistence type="inferred from homology"/>
<comment type="caution">
    <text evidence="7">The sequence shown here is derived from an EMBL/GenBank/DDBJ whole genome shotgun (WGS) entry which is preliminary data.</text>
</comment>
<dbReference type="Proteomes" id="UP001189429">
    <property type="component" value="Unassembled WGS sequence"/>
</dbReference>
<dbReference type="InterPro" id="IPR013936">
    <property type="entry name" value="CRT-like"/>
</dbReference>
<evidence type="ECO:0000256" key="5">
    <source>
        <dbReference type="ARBA" id="ARBA00022989"/>
    </source>
</evidence>
<protein>
    <submittedName>
        <fullName evidence="7">Uncharacterized protein</fullName>
    </submittedName>
</protein>
<accession>A0ABN9PLA4</accession>
<evidence type="ECO:0000256" key="4">
    <source>
        <dbReference type="ARBA" id="ARBA00022692"/>
    </source>
</evidence>
<dbReference type="Pfam" id="PF08627">
    <property type="entry name" value="CRT-like"/>
    <property type="match status" value="1"/>
</dbReference>
<comment type="subcellular location">
    <subcellularLocation>
        <location evidence="1">Membrane</location>
        <topology evidence="1">Multi-pass membrane protein</topology>
    </subcellularLocation>
</comment>
<evidence type="ECO:0000256" key="6">
    <source>
        <dbReference type="ARBA" id="ARBA00023136"/>
    </source>
</evidence>
<reference evidence="7" key="1">
    <citation type="submission" date="2023-10" db="EMBL/GenBank/DDBJ databases">
        <authorList>
            <person name="Chen Y."/>
            <person name="Shah S."/>
            <person name="Dougan E. K."/>
            <person name="Thang M."/>
            <person name="Chan C."/>
        </authorList>
    </citation>
    <scope>NUCLEOTIDE SEQUENCE [LARGE SCALE GENOMIC DNA]</scope>
</reference>
<organism evidence="7 8">
    <name type="scientific">Prorocentrum cordatum</name>
    <dbReference type="NCBI Taxonomy" id="2364126"/>
    <lineage>
        <taxon>Eukaryota</taxon>
        <taxon>Sar</taxon>
        <taxon>Alveolata</taxon>
        <taxon>Dinophyceae</taxon>
        <taxon>Prorocentrales</taxon>
        <taxon>Prorocentraceae</taxon>
        <taxon>Prorocentrum</taxon>
    </lineage>
</organism>
<keyword evidence="6" id="KW-0472">Membrane</keyword>
<evidence type="ECO:0000256" key="1">
    <source>
        <dbReference type="ARBA" id="ARBA00004141"/>
    </source>
</evidence>
<dbReference type="EMBL" id="CAUYUJ010000775">
    <property type="protein sequence ID" value="CAK0792458.1"/>
    <property type="molecule type" value="Genomic_DNA"/>
</dbReference>
<evidence type="ECO:0000256" key="2">
    <source>
        <dbReference type="ARBA" id="ARBA00006690"/>
    </source>
</evidence>
<comment type="similarity">
    <text evidence="2">Belongs to the CRT-like transporter family.</text>
</comment>
<name>A0ABN9PLA4_9DINO</name>
<keyword evidence="8" id="KW-1185">Reference proteome</keyword>
<evidence type="ECO:0000256" key="3">
    <source>
        <dbReference type="ARBA" id="ARBA00022448"/>
    </source>
</evidence>
<evidence type="ECO:0000313" key="7">
    <source>
        <dbReference type="EMBL" id="CAK0792458.1"/>
    </source>
</evidence>
<keyword evidence="4" id="KW-0812">Transmembrane</keyword>